<feature type="signal peptide" evidence="1">
    <location>
        <begin position="1"/>
        <end position="19"/>
    </location>
</feature>
<dbReference type="Proteomes" id="UP001353858">
    <property type="component" value="Unassembled WGS sequence"/>
</dbReference>
<proteinExistence type="predicted"/>
<accession>A0AAN7PLR1</accession>
<evidence type="ECO:0000313" key="2">
    <source>
        <dbReference type="EMBL" id="KAK4883746.1"/>
    </source>
</evidence>
<keyword evidence="3" id="KW-1185">Reference proteome</keyword>
<reference evidence="3" key="1">
    <citation type="submission" date="2023-01" db="EMBL/GenBank/DDBJ databases">
        <title>Key to firefly adult light organ development and bioluminescence: homeobox transcription factors regulate luciferase expression and transportation to peroxisome.</title>
        <authorList>
            <person name="Fu X."/>
        </authorList>
    </citation>
    <scope>NUCLEOTIDE SEQUENCE [LARGE SCALE GENOMIC DNA]</scope>
</reference>
<sequence>MHSYTFFSVLLICFVQTICLEISDELLDKRILECMEKAKIDKELVQKIMDEDFHVGKENSQFNEYFECVATSRHIVTETGEFNREVLQNDVINILLPIINKKDKNEVADKIVDECMDIKNDNLAHRMIDLHNCLVDAANKH</sequence>
<dbReference type="Gene3D" id="1.10.238.20">
    <property type="entry name" value="Pheromone/general odorant binding protein domain"/>
    <property type="match status" value="1"/>
</dbReference>
<protein>
    <submittedName>
        <fullName evidence="2">Uncharacterized protein</fullName>
    </submittedName>
</protein>
<dbReference type="Pfam" id="PF01395">
    <property type="entry name" value="PBP_GOBP"/>
    <property type="match status" value="1"/>
</dbReference>
<organism evidence="2 3">
    <name type="scientific">Aquatica leii</name>
    <dbReference type="NCBI Taxonomy" id="1421715"/>
    <lineage>
        <taxon>Eukaryota</taxon>
        <taxon>Metazoa</taxon>
        <taxon>Ecdysozoa</taxon>
        <taxon>Arthropoda</taxon>
        <taxon>Hexapoda</taxon>
        <taxon>Insecta</taxon>
        <taxon>Pterygota</taxon>
        <taxon>Neoptera</taxon>
        <taxon>Endopterygota</taxon>
        <taxon>Coleoptera</taxon>
        <taxon>Polyphaga</taxon>
        <taxon>Elateriformia</taxon>
        <taxon>Elateroidea</taxon>
        <taxon>Lampyridae</taxon>
        <taxon>Luciolinae</taxon>
        <taxon>Aquatica</taxon>
    </lineage>
</organism>
<dbReference type="EMBL" id="JARPUR010000001">
    <property type="protein sequence ID" value="KAK4883746.1"/>
    <property type="molecule type" value="Genomic_DNA"/>
</dbReference>
<dbReference type="InterPro" id="IPR036728">
    <property type="entry name" value="PBP_GOBP_sf"/>
</dbReference>
<gene>
    <name evidence="2" type="ORF">RN001_000017</name>
</gene>
<dbReference type="InterPro" id="IPR006170">
    <property type="entry name" value="PBP/GOBP"/>
</dbReference>
<name>A0AAN7PLR1_9COLE</name>
<keyword evidence="1" id="KW-0732">Signal</keyword>
<dbReference type="AlphaFoldDB" id="A0AAN7PLR1"/>
<comment type="caution">
    <text evidence="2">The sequence shown here is derived from an EMBL/GenBank/DDBJ whole genome shotgun (WGS) entry which is preliminary data.</text>
</comment>
<feature type="chain" id="PRO_5042885277" evidence="1">
    <location>
        <begin position="20"/>
        <end position="141"/>
    </location>
</feature>
<dbReference type="GO" id="GO:0005549">
    <property type="term" value="F:odorant binding"/>
    <property type="evidence" value="ECO:0007669"/>
    <property type="project" value="InterPro"/>
</dbReference>
<evidence type="ECO:0000256" key="1">
    <source>
        <dbReference type="SAM" id="SignalP"/>
    </source>
</evidence>
<dbReference type="SUPFAM" id="SSF47565">
    <property type="entry name" value="Insect pheromone/odorant-binding proteins"/>
    <property type="match status" value="1"/>
</dbReference>
<evidence type="ECO:0000313" key="3">
    <source>
        <dbReference type="Proteomes" id="UP001353858"/>
    </source>
</evidence>